<feature type="transmembrane region" description="Helical" evidence="4">
    <location>
        <begin position="386"/>
        <end position="406"/>
    </location>
</feature>
<organism evidence="5 6">
    <name type="scientific">Pelagicoccus albus</name>
    <dbReference type="NCBI Taxonomy" id="415222"/>
    <lineage>
        <taxon>Bacteria</taxon>
        <taxon>Pseudomonadati</taxon>
        <taxon>Verrucomicrobiota</taxon>
        <taxon>Opitutia</taxon>
        <taxon>Puniceicoccales</taxon>
        <taxon>Pelagicoccaceae</taxon>
        <taxon>Pelagicoccus</taxon>
    </lineage>
</organism>
<dbReference type="AlphaFoldDB" id="A0A7X1B880"/>
<gene>
    <name evidence="5" type="ORF">H5P27_14970</name>
</gene>
<feature type="transmembrane region" description="Helical" evidence="4">
    <location>
        <begin position="129"/>
        <end position="148"/>
    </location>
</feature>
<evidence type="ECO:0000256" key="3">
    <source>
        <dbReference type="ARBA" id="ARBA00023136"/>
    </source>
</evidence>
<keyword evidence="2 4" id="KW-1133">Transmembrane helix</keyword>
<evidence type="ECO:0000256" key="1">
    <source>
        <dbReference type="ARBA" id="ARBA00022692"/>
    </source>
</evidence>
<dbReference type="Proteomes" id="UP000526501">
    <property type="component" value="Unassembled WGS sequence"/>
</dbReference>
<reference evidence="5 6" key="1">
    <citation type="submission" date="2020-07" db="EMBL/GenBank/DDBJ databases">
        <authorList>
            <person name="Feng X."/>
        </authorList>
    </citation>
    <scope>NUCLEOTIDE SEQUENCE [LARGE SCALE GENOMIC DNA]</scope>
    <source>
        <strain evidence="5 6">JCM23202</strain>
    </source>
</reference>
<feature type="transmembrane region" description="Helical" evidence="4">
    <location>
        <begin position="62"/>
        <end position="83"/>
    </location>
</feature>
<comment type="caution">
    <text evidence="5">The sequence shown here is derived from an EMBL/GenBank/DDBJ whole genome shotgun (WGS) entry which is preliminary data.</text>
</comment>
<dbReference type="InterPro" id="IPR011701">
    <property type="entry name" value="MFS"/>
</dbReference>
<dbReference type="InterPro" id="IPR036259">
    <property type="entry name" value="MFS_trans_sf"/>
</dbReference>
<feature type="transmembrane region" description="Helical" evidence="4">
    <location>
        <begin position="205"/>
        <end position="223"/>
    </location>
</feature>
<evidence type="ECO:0000313" key="5">
    <source>
        <dbReference type="EMBL" id="MBC2607352.1"/>
    </source>
</evidence>
<dbReference type="RefSeq" id="WP_185661199.1">
    <property type="nucleotide sequence ID" value="NZ_CAWPOO010000012.1"/>
</dbReference>
<keyword evidence="1 4" id="KW-0812">Transmembrane</keyword>
<sequence length="437" mass="46454">MNQKPKQSLEQLYDLVNGEEETRLCRDIPESACKHLPRNYFAYLSSNILSKLADELSSARLVLPWLFSAMGAPMALVGFIVPLREAGVLLPQLIVSEYLRQKKLRKYAWLWGAGFSGLCLLLVGGISPFLSGTVAGLLSLFLLLAYSLGRGICSVSAKDVIGKTVSKKRRGTLMGYSAGISSALVLGVGLWLSLAKEQGNESVPYLLLLTSGGLWFASVACFAQIKEPAGATEGGRSPLKAIRQNMSLLRDDAMFRHYLLTRALLLSVAMAPPFYTLLAKEGSDSGSTLGWLIIAGGLAGTVGGPIWGRFSDRSSRMTMATASLATGLLGIAIAVVYQFGYSQILSGSWPQAALFFLISIFYAGVRLGRKAYLVDMVDGDKSSYVAVGNTLIGVGLLILGGLGFLAESFGPSGAIGMLALISIAGSLAAWKLKEVSG</sequence>
<dbReference type="EMBL" id="JACHVC010000012">
    <property type="protein sequence ID" value="MBC2607352.1"/>
    <property type="molecule type" value="Genomic_DNA"/>
</dbReference>
<protein>
    <submittedName>
        <fullName evidence="5">MFS transporter</fullName>
    </submittedName>
</protein>
<keyword evidence="3 4" id="KW-0472">Membrane</keyword>
<dbReference type="PANTHER" id="PTHR23526">
    <property type="entry name" value="INTEGRAL MEMBRANE TRANSPORT PROTEIN-RELATED"/>
    <property type="match status" value="1"/>
</dbReference>
<feature type="transmembrane region" description="Helical" evidence="4">
    <location>
        <begin position="259"/>
        <end position="277"/>
    </location>
</feature>
<evidence type="ECO:0000256" key="4">
    <source>
        <dbReference type="SAM" id="Phobius"/>
    </source>
</evidence>
<accession>A0A7X1B880</accession>
<evidence type="ECO:0000256" key="2">
    <source>
        <dbReference type="ARBA" id="ARBA00022989"/>
    </source>
</evidence>
<dbReference type="Gene3D" id="1.20.1250.20">
    <property type="entry name" value="MFS general substrate transporter like domains"/>
    <property type="match status" value="1"/>
</dbReference>
<keyword evidence="6" id="KW-1185">Reference proteome</keyword>
<feature type="transmembrane region" description="Helical" evidence="4">
    <location>
        <begin position="347"/>
        <end position="365"/>
    </location>
</feature>
<dbReference type="PANTHER" id="PTHR23526:SF1">
    <property type="entry name" value="MAJOR FACILITATOR SUPERFAMILY MFS_1"/>
    <property type="match status" value="1"/>
</dbReference>
<dbReference type="SUPFAM" id="SSF103473">
    <property type="entry name" value="MFS general substrate transporter"/>
    <property type="match status" value="1"/>
</dbReference>
<evidence type="ECO:0000313" key="6">
    <source>
        <dbReference type="Proteomes" id="UP000526501"/>
    </source>
</evidence>
<feature type="transmembrane region" description="Helical" evidence="4">
    <location>
        <begin position="289"/>
        <end position="308"/>
    </location>
</feature>
<feature type="transmembrane region" description="Helical" evidence="4">
    <location>
        <begin position="320"/>
        <end position="341"/>
    </location>
</feature>
<dbReference type="GO" id="GO:0022857">
    <property type="term" value="F:transmembrane transporter activity"/>
    <property type="evidence" value="ECO:0007669"/>
    <property type="project" value="InterPro"/>
</dbReference>
<name>A0A7X1B880_9BACT</name>
<dbReference type="Pfam" id="PF07690">
    <property type="entry name" value="MFS_1"/>
    <property type="match status" value="1"/>
</dbReference>
<feature type="transmembrane region" description="Helical" evidence="4">
    <location>
        <begin position="412"/>
        <end position="430"/>
    </location>
</feature>
<dbReference type="InterPro" id="IPR052528">
    <property type="entry name" value="Sugar_transport-like"/>
</dbReference>
<feature type="transmembrane region" description="Helical" evidence="4">
    <location>
        <begin position="104"/>
        <end position="123"/>
    </location>
</feature>
<proteinExistence type="predicted"/>
<feature type="transmembrane region" description="Helical" evidence="4">
    <location>
        <begin position="173"/>
        <end position="193"/>
    </location>
</feature>